<dbReference type="PROSITE" id="PS50887">
    <property type="entry name" value="GGDEF"/>
    <property type="match status" value="1"/>
</dbReference>
<proteinExistence type="predicted"/>
<keyword evidence="3" id="KW-0812">Transmembrane</keyword>
<dbReference type="SMART" id="SM00267">
    <property type="entry name" value="GGDEF"/>
    <property type="match status" value="1"/>
</dbReference>
<comment type="catalytic activity">
    <reaction evidence="2">
        <text>2 GTP = 3',3'-c-di-GMP + 2 diphosphate</text>
        <dbReference type="Rhea" id="RHEA:24898"/>
        <dbReference type="ChEBI" id="CHEBI:33019"/>
        <dbReference type="ChEBI" id="CHEBI:37565"/>
        <dbReference type="ChEBI" id="CHEBI:58805"/>
        <dbReference type="EC" id="2.7.7.65"/>
    </reaction>
</comment>
<evidence type="ECO:0000259" key="4">
    <source>
        <dbReference type="PROSITE" id="PS50887"/>
    </source>
</evidence>
<gene>
    <name evidence="5" type="ORF">G3O08_13395</name>
</gene>
<keyword evidence="3" id="KW-0472">Membrane</keyword>
<evidence type="ECO:0000256" key="1">
    <source>
        <dbReference type="ARBA" id="ARBA00012528"/>
    </source>
</evidence>
<feature type="transmembrane region" description="Helical" evidence="3">
    <location>
        <begin position="21"/>
        <end position="44"/>
    </location>
</feature>
<sequence length="252" mass="28994">MNSYFIESIRKFKNDILSKGIYDIVKWLVIILFIFVFTNLVPAVDNLLSSTHVISLYWIVILVISFTLLTIIIVSSVFRNKISKILKKYHTDELTGLKNKHVIKAYLNQKIDEFRTKDESMSIILLDIDNFKKFNTEMGHNSADQIIRKVGELLRNDKRVTDETFRYFTGDEFLVVACYTSLSQALQAADRKRDLIHKNLFAVNGKKHIVTVSCGVAEFKKDDDYISFTNRAIEALNEAKKVVGKNNTKSIV</sequence>
<evidence type="ECO:0000256" key="2">
    <source>
        <dbReference type="ARBA" id="ARBA00034247"/>
    </source>
</evidence>
<comment type="caution">
    <text evidence="5">The sequence shown here is derived from an EMBL/GenBank/DDBJ whole genome shotgun (WGS) entry which is preliminary data.</text>
</comment>
<feature type="domain" description="GGDEF" evidence="4">
    <location>
        <begin position="119"/>
        <end position="252"/>
    </location>
</feature>
<dbReference type="InterPro" id="IPR000160">
    <property type="entry name" value="GGDEF_dom"/>
</dbReference>
<evidence type="ECO:0000313" key="5">
    <source>
        <dbReference type="EMBL" id="NEN24498.1"/>
    </source>
</evidence>
<dbReference type="NCBIfam" id="TIGR00254">
    <property type="entry name" value="GGDEF"/>
    <property type="match status" value="1"/>
</dbReference>
<dbReference type="EMBL" id="JAAGVY010000027">
    <property type="protein sequence ID" value="NEN24498.1"/>
    <property type="molecule type" value="Genomic_DNA"/>
</dbReference>
<dbReference type="InterPro" id="IPR050469">
    <property type="entry name" value="Diguanylate_Cyclase"/>
</dbReference>
<dbReference type="InterPro" id="IPR043128">
    <property type="entry name" value="Rev_trsase/Diguanyl_cyclase"/>
</dbReference>
<reference evidence="5 6" key="1">
    <citation type="submission" date="2020-02" db="EMBL/GenBank/DDBJ databases">
        <title>Out from the shadows clarifying the taxonomy of the family Cryomorphaceae and related taxa by utilizing the GTDB taxonomic framework.</title>
        <authorList>
            <person name="Bowman J.P."/>
        </authorList>
    </citation>
    <scope>NUCLEOTIDE SEQUENCE [LARGE SCALE GENOMIC DNA]</scope>
    <source>
        <strain evidence="5 6">QSSC 1-22</strain>
    </source>
</reference>
<evidence type="ECO:0000256" key="3">
    <source>
        <dbReference type="SAM" id="Phobius"/>
    </source>
</evidence>
<dbReference type="PANTHER" id="PTHR45138">
    <property type="entry name" value="REGULATORY COMPONENTS OF SENSORY TRANSDUCTION SYSTEM"/>
    <property type="match status" value="1"/>
</dbReference>
<dbReference type="Gene3D" id="3.30.70.270">
    <property type="match status" value="1"/>
</dbReference>
<dbReference type="SUPFAM" id="SSF55073">
    <property type="entry name" value="Nucleotide cyclase"/>
    <property type="match status" value="1"/>
</dbReference>
<dbReference type="InterPro" id="IPR029787">
    <property type="entry name" value="Nucleotide_cyclase"/>
</dbReference>
<keyword evidence="6" id="KW-1185">Reference proteome</keyword>
<accession>A0A7K3WSJ5</accession>
<dbReference type="PANTHER" id="PTHR45138:SF9">
    <property type="entry name" value="DIGUANYLATE CYCLASE DGCM-RELATED"/>
    <property type="match status" value="1"/>
</dbReference>
<dbReference type="CDD" id="cd01949">
    <property type="entry name" value="GGDEF"/>
    <property type="match status" value="1"/>
</dbReference>
<keyword evidence="3" id="KW-1133">Transmembrane helix</keyword>
<dbReference type="GO" id="GO:0052621">
    <property type="term" value="F:diguanylate cyclase activity"/>
    <property type="evidence" value="ECO:0007669"/>
    <property type="project" value="UniProtKB-EC"/>
</dbReference>
<dbReference type="AlphaFoldDB" id="A0A7K3WSJ5"/>
<evidence type="ECO:0000313" key="6">
    <source>
        <dbReference type="Proteomes" id="UP000486602"/>
    </source>
</evidence>
<dbReference type="Proteomes" id="UP000486602">
    <property type="component" value="Unassembled WGS sequence"/>
</dbReference>
<dbReference type="EC" id="2.7.7.65" evidence="1"/>
<protein>
    <recommendedName>
        <fullName evidence="1">diguanylate cyclase</fullName>
        <ecNumber evidence="1">2.7.7.65</ecNumber>
    </recommendedName>
</protein>
<dbReference type="Pfam" id="PF00990">
    <property type="entry name" value="GGDEF"/>
    <property type="match status" value="1"/>
</dbReference>
<feature type="transmembrane region" description="Helical" evidence="3">
    <location>
        <begin position="56"/>
        <end position="78"/>
    </location>
</feature>
<organism evidence="5 6">
    <name type="scientific">Cryomorpha ignava</name>
    <dbReference type="NCBI Taxonomy" id="101383"/>
    <lineage>
        <taxon>Bacteria</taxon>
        <taxon>Pseudomonadati</taxon>
        <taxon>Bacteroidota</taxon>
        <taxon>Flavobacteriia</taxon>
        <taxon>Flavobacteriales</taxon>
        <taxon>Cryomorphaceae</taxon>
        <taxon>Cryomorpha</taxon>
    </lineage>
</organism>
<name>A0A7K3WSJ5_9FLAO</name>